<evidence type="ECO:0000259" key="5">
    <source>
        <dbReference type="Pfam" id="PF22780"/>
    </source>
</evidence>
<dbReference type="PRINTS" id="PR00368">
    <property type="entry name" value="FADPNR"/>
</dbReference>
<dbReference type="PRINTS" id="PR00411">
    <property type="entry name" value="PNDRDTASEI"/>
</dbReference>
<dbReference type="InterPro" id="IPR055178">
    <property type="entry name" value="RsdA/BaiN/AoA(So)-like_dom"/>
</dbReference>
<proteinExistence type="predicted"/>
<dbReference type="InterPro" id="IPR004792">
    <property type="entry name" value="BaiN-like"/>
</dbReference>
<dbReference type="NCBIfam" id="TIGR00275">
    <property type="entry name" value="aminoacetone oxidase family FAD-binding enzyme"/>
    <property type="match status" value="1"/>
</dbReference>
<keyword evidence="2" id="KW-0285">Flavoprotein</keyword>
<comment type="caution">
    <text evidence="6">The sequence shown here is derived from an EMBL/GenBank/DDBJ whole genome shotgun (WGS) entry which is preliminary data.</text>
</comment>
<dbReference type="SUPFAM" id="SSF160996">
    <property type="entry name" value="HI0933 insert domain-like"/>
    <property type="match status" value="1"/>
</dbReference>
<keyword evidence="7" id="KW-1185">Reference proteome</keyword>
<dbReference type="Pfam" id="PF22780">
    <property type="entry name" value="HI0933_like_1st"/>
    <property type="match status" value="1"/>
</dbReference>
<dbReference type="PANTHER" id="PTHR42887">
    <property type="entry name" value="OS12G0638800 PROTEIN"/>
    <property type="match status" value="1"/>
</dbReference>
<reference evidence="6 7" key="1">
    <citation type="submission" date="2023-05" db="EMBL/GenBank/DDBJ databases">
        <title>Pseudodonghicola sp. nov.</title>
        <authorList>
            <person name="Huang J."/>
        </authorList>
    </citation>
    <scope>NUCLEOTIDE SEQUENCE [LARGE SCALE GENOMIC DNA]</scope>
    <source>
        <strain evidence="6 7">IC7</strain>
    </source>
</reference>
<evidence type="ECO:0000259" key="4">
    <source>
        <dbReference type="Pfam" id="PF03486"/>
    </source>
</evidence>
<evidence type="ECO:0000313" key="7">
    <source>
        <dbReference type="Proteomes" id="UP001243757"/>
    </source>
</evidence>
<feature type="domain" description="RsdA/BaiN/AoA(So)-like insert" evidence="5">
    <location>
        <begin position="188"/>
        <end position="334"/>
    </location>
</feature>
<comment type="cofactor">
    <cofactor evidence="1">
        <name>FAD</name>
        <dbReference type="ChEBI" id="CHEBI:57692"/>
    </cofactor>
</comment>
<name>A0ABT7F069_9RHOB</name>
<protein>
    <submittedName>
        <fullName evidence="6">NAD(P)/FAD-dependent oxidoreductase</fullName>
    </submittedName>
</protein>
<dbReference type="InterPro" id="IPR036188">
    <property type="entry name" value="FAD/NAD-bd_sf"/>
</dbReference>
<accession>A0ABT7F069</accession>
<dbReference type="Proteomes" id="UP001243757">
    <property type="component" value="Unassembled WGS sequence"/>
</dbReference>
<dbReference type="Gene3D" id="2.40.30.10">
    <property type="entry name" value="Translation factors"/>
    <property type="match status" value="1"/>
</dbReference>
<organism evidence="6 7">
    <name type="scientific">Pseudodonghicola flavimaris</name>
    <dbReference type="NCBI Taxonomy" id="3050036"/>
    <lineage>
        <taxon>Bacteria</taxon>
        <taxon>Pseudomonadati</taxon>
        <taxon>Pseudomonadota</taxon>
        <taxon>Alphaproteobacteria</taxon>
        <taxon>Rhodobacterales</taxon>
        <taxon>Paracoccaceae</taxon>
        <taxon>Pseudodonghicola</taxon>
    </lineage>
</organism>
<dbReference type="InterPro" id="IPR023166">
    <property type="entry name" value="BaiN-like_dom_sf"/>
</dbReference>
<evidence type="ECO:0000256" key="2">
    <source>
        <dbReference type="ARBA" id="ARBA00022630"/>
    </source>
</evidence>
<dbReference type="Gene3D" id="3.50.50.60">
    <property type="entry name" value="FAD/NAD(P)-binding domain"/>
    <property type="match status" value="1"/>
</dbReference>
<dbReference type="Pfam" id="PF03486">
    <property type="entry name" value="HI0933_like"/>
    <property type="match status" value="1"/>
</dbReference>
<evidence type="ECO:0000256" key="1">
    <source>
        <dbReference type="ARBA" id="ARBA00001974"/>
    </source>
</evidence>
<gene>
    <name evidence="6" type="ORF">QO033_09870</name>
</gene>
<keyword evidence="3" id="KW-0274">FAD</keyword>
<dbReference type="SUPFAM" id="SSF51905">
    <property type="entry name" value="FAD/NAD(P)-binding domain"/>
    <property type="match status" value="1"/>
</dbReference>
<feature type="domain" description="RsdA/BaiN/AoA(So)-like Rossmann fold-like" evidence="4">
    <location>
        <begin position="4"/>
        <end position="387"/>
    </location>
</feature>
<evidence type="ECO:0000256" key="3">
    <source>
        <dbReference type="ARBA" id="ARBA00022827"/>
    </source>
</evidence>
<sequence>MEYRTIILGAGAAGMMCAAHAGPDTLVIDHARAPGEKIRISGGGRCNFTNLYAEPGNYLSQNPHFCKSALARYTQWDFIDLIGRHGIAWHEKTLGQLFCDDKATQIVEMLRAEMTRASATLWLSTQLIALSHGESGFSLELEREGTRIAVTCRNLVLATGGKSIPKMGATGLAYDIARQFGLAVTETRPALVPLTFTDGRFAPLSGTALPARLSNARASFDEALLFTHRGLSGPAVLQLSSYWREGEEIAVNLIPELPLYDLLRAQRQSSGRKALSTELARHLPAKLVDHLGLMLGITGNLADQSDAALATLCAQLSDWRLTPAGTEGYRTAEVTLGGIDTDGLSSKTMEAKTLPGLYAIGEAVDVTGWLGGYNFQWAWSSAVAAGQAIVARG</sequence>
<dbReference type="Gene3D" id="1.10.8.260">
    <property type="entry name" value="HI0933 insert domain-like"/>
    <property type="match status" value="1"/>
</dbReference>
<evidence type="ECO:0000313" key="6">
    <source>
        <dbReference type="EMBL" id="MDK3017985.1"/>
    </source>
</evidence>
<dbReference type="RefSeq" id="WP_284480800.1">
    <property type="nucleotide sequence ID" value="NZ_JASNJD010000006.1"/>
</dbReference>
<dbReference type="PANTHER" id="PTHR42887:SF2">
    <property type="entry name" value="OS12G0638800 PROTEIN"/>
    <property type="match status" value="1"/>
</dbReference>
<dbReference type="InterPro" id="IPR057661">
    <property type="entry name" value="RsdA/BaiN/AoA(So)_Rossmann"/>
</dbReference>
<dbReference type="EMBL" id="JASNJD010000006">
    <property type="protein sequence ID" value="MDK3017985.1"/>
    <property type="molecule type" value="Genomic_DNA"/>
</dbReference>